<dbReference type="GO" id="GO:0016788">
    <property type="term" value="F:hydrolase activity, acting on ester bonds"/>
    <property type="evidence" value="ECO:0007669"/>
    <property type="project" value="InterPro"/>
</dbReference>
<proteinExistence type="predicted"/>
<dbReference type="AlphaFoldDB" id="D1PIB5"/>
<comment type="caution">
    <text evidence="6">The sequence shown here is derived from an EMBL/GenBank/DDBJ whole genome shotgun (WGS) entry which is preliminary data.</text>
</comment>
<evidence type="ECO:0000256" key="3">
    <source>
        <dbReference type="ARBA" id="ARBA00022801"/>
    </source>
</evidence>
<dbReference type="Gene3D" id="3.40.630.10">
    <property type="entry name" value="Zn peptidases"/>
    <property type="match status" value="1"/>
</dbReference>
<evidence type="ECO:0000313" key="6">
    <source>
        <dbReference type="EMBL" id="EFB77583.1"/>
    </source>
</evidence>
<feature type="domain" description="Succinylglutamate desuccinylase/Aspartoacylase catalytic" evidence="5">
    <location>
        <begin position="30"/>
        <end position="164"/>
    </location>
</feature>
<dbReference type="CDD" id="cd06253">
    <property type="entry name" value="M14_ASTE_ASPA-like"/>
    <property type="match status" value="1"/>
</dbReference>
<gene>
    <name evidence="6" type="ORF">SUBVAR_04080</name>
</gene>
<dbReference type="PANTHER" id="PTHR37326:SF1">
    <property type="entry name" value="BLL3975 PROTEIN"/>
    <property type="match status" value="1"/>
</dbReference>
<reference evidence="6" key="1">
    <citation type="submission" date="2009-12" db="EMBL/GenBank/DDBJ databases">
        <authorList>
            <person name="Weinstock G."/>
            <person name="Sodergren E."/>
            <person name="Clifton S."/>
            <person name="Fulton L."/>
            <person name="Fulton B."/>
            <person name="Courtney L."/>
            <person name="Fronick C."/>
            <person name="Harrison M."/>
            <person name="Strong C."/>
            <person name="Farmer C."/>
            <person name="Delahaunty K."/>
            <person name="Markovic C."/>
            <person name="Hall O."/>
            <person name="Minx P."/>
            <person name="Tomlinson C."/>
            <person name="Mitreva M."/>
            <person name="Nelson J."/>
            <person name="Hou S."/>
            <person name="Wollam A."/>
            <person name="Pepin K.H."/>
            <person name="Johnson M."/>
            <person name="Bhonagiri V."/>
            <person name="Nash W.E."/>
            <person name="Warren W."/>
            <person name="Chinwalla A."/>
            <person name="Mardis E.R."/>
            <person name="Wilson R.K."/>
        </authorList>
    </citation>
    <scope>NUCLEOTIDE SEQUENCE [LARGE SCALE GENOMIC DNA]</scope>
    <source>
        <strain evidence="6">DSM 15176</strain>
    </source>
</reference>
<dbReference type="STRING" id="411471.SUBVAR_04080"/>
<sequence length="317" mass="35217">MREEVLFTLDTPYRQPLAVRGWFFGAPGKKTLAVMGALRGNEIQQMYLCSQLIQHLAALEQSGALSEECGILVIPCANQFSMNVGRRFWAADNTDINRMFPGYDAGETTQRIAARIFEALQGYAYGIHVTSLYLPGSCLPHLRIMKTGYQAPETARDFGLPYIVLREPHPYDTTTLNYNWQIWNTETFSLYTPATDRVDAPAAQQGVEAVLRFLQQRGLCRCGAGAGEEARIFAEESLCSVKPTAGGLLVHKVTLGSQVWRSQPLAEVLDPCSGTVRQTLRAPVDGRVFFAHEACLINGYDVAMRILPDKAEEIHQN</sequence>
<comment type="cofactor">
    <cofactor evidence="1">
        <name>Zn(2+)</name>
        <dbReference type="ChEBI" id="CHEBI:29105"/>
    </cofactor>
</comment>
<dbReference type="InterPro" id="IPR053138">
    <property type="entry name" value="N-alpha-Ac-DABA_deacetylase"/>
</dbReference>
<evidence type="ECO:0000256" key="2">
    <source>
        <dbReference type="ARBA" id="ARBA00022723"/>
    </source>
</evidence>
<dbReference type="InterPro" id="IPR055438">
    <property type="entry name" value="AstE_AspA_cat"/>
</dbReference>
<dbReference type="GO" id="GO:0046872">
    <property type="term" value="F:metal ion binding"/>
    <property type="evidence" value="ECO:0007669"/>
    <property type="project" value="UniProtKB-KW"/>
</dbReference>
<dbReference type="Pfam" id="PF24827">
    <property type="entry name" value="AstE_AspA_cat"/>
    <property type="match status" value="1"/>
</dbReference>
<dbReference type="PANTHER" id="PTHR37326">
    <property type="entry name" value="BLL3975 PROTEIN"/>
    <property type="match status" value="1"/>
</dbReference>
<dbReference type="Proteomes" id="UP000003438">
    <property type="component" value="Unassembled WGS sequence"/>
</dbReference>
<keyword evidence="4" id="KW-0862">Zinc</keyword>
<accession>D1PIB5</accession>
<evidence type="ECO:0000313" key="7">
    <source>
        <dbReference type="Proteomes" id="UP000003438"/>
    </source>
</evidence>
<dbReference type="OrthoDB" id="9782876at2"/>
<name>D1PIB5_9FIRM</name>
<keyword evidence="3" id="KW-0378">Hydrolase</keyword>
<organism evidence="6 7">
    <name type="scientific">Subdoligranulum variabile DSM 15176</name>
    <dbReference type="NCBI Taxonomy" id="411471"/>
    <lineage>
        <taxon>Bacteria</taxon>
        <taxon>Bacillati</taxon>
        <taxon>Bacillota</taxon>
        <taxon>Clostridia</taxon>
        <taxon>Eubacteriales</taxon>
        <taxon>Oscillospiraceae</taxon>
        <taxon>Subdoligranulum</taxon>
    </lineage>
</organism>
<keyword evidence="2" id="KW-0479">Metal-binding</keyword>
<evidence type="ECO:0000259" key="5">
    <source>
        <dbReference type="Pfam" id="PF24827"/>
    </source>
</evidence>
<dbReference type="eggNOG" id="COG3608">
    <property type="taxonomic scope" value="Bacteria"/>
</dbReference>
<dbReference type="EMBL" id="ACBY02000009">
    <property type="protein sequence ID" value="EFB77583.1"/>
    <property type="molecule type" value="Genomic_DNA"/>
</dbReference>
<evidence type="ECO:0000256" key="4">
    <source>
        <dbReference type="ARBA" id="ARBA00022833"/>
    </source>
</evidence>
<evidence type="ECO:0000256" key="1">
    <source>
        <dbReference type="ARBA" id="ARBA00001947"/>
    </source>
</evidence>
<keyword evidence="7" id="KW-1185">Reference proteome</keyword>
<dbReference type="RefSeq" id="WP_007045527.1">
    <property type="nucleotide sequence ID" value="NZ_GG704769.1"/>
</dbReference>
<dbReference type="HOGENOM" id="CLU_035605_3_0_9"/>
<protein>
    <submittedName>
        <fullName evidence="6">Succinylglutamate desuccinylase/aspartoacylase family protein</fullName>
    </submittedName>
</protein>
<dbReference type="SUPFAM" id="SSF53187">
    <property type="entry name" value="Zn-dependent exopeptidases"/>
    <property type="match status" value="1"/>
</dbReference>